<dbReference type="Pfam" id="PF11175">
    <property type="entry name" value="DUF2961"/>
    <property type="match status" value="1"/>
</dbReference>
<dbReference type="Gene3D" id="2.60.120.1390">
    <property type="match status" value="1"/>
</dbReference>
<reference evidence="1 2" key="1">
    <citation type="submission" date="2019-02" db="EMBL/GenBank/DDBJ databases">
        <title>Deep-cultivation of Planctomycetes and their phenomic and genomic characterization uncovers novel biology.</title>
        <authorList>
            <person name="Wiegand S."/>
            <person name="Jogler M."/>
            <person name="Boedeker C."/>
            <person name="Pinto D."/>
            <person name="Vollmers J."/>
            <person name="Rivas-Marin E."/>
            <person name="Kohn T."/>
            <person name="Peeters S.H."/>
            <person name="Heuer A."/>
            <person name="Rast P."/>
            <person name="Oberbeckmann S."/>
            <person name="Bunk B."/>
            <person name="Jeske O."/>
            <person name="Meyerdierks A."/>
            <person name="Storesund J.E."/>
            <person name="Kallscheuer N."/>
            <person name="Luecker S."/>
            <person name="Lage O.M."/>
            <person name="Pohl T."/>
            <person name="Merkel B.J."/>
            <person name="Hornburger P."/>
            <person name="Mueller R.-W."/>
            <person name="Bruemmer F."/>
            <person name="Labrenz M."/>
            <person name="Spormann A.M."/>
            <person name="Op den Camp H."/>
            <person name="Overmann J."/>
            <person name="Amann R."/>
            <person name="Jetten M.S.M."/>
            <person name="Mascher T."/>
            <person name="Medema M.H."/>
            <person name="Devos D.P."/>
            <person name="Kaster A.-K."/>
            <person name="Ovreas L."/>
            <person name="Rohde M."/>
            <person name="Galperin M.Y."/>
            <person name="Jogler C."/>
        </authorList>
    </citation>
    <scope>NUCLEOTIDE SEQUENCE [LARGE SCALE GENOMIC DNA]</scope>
    <source>
        <strain evidence="1 2">EC9</strain>
    </source>
</reference>
<sequence>MSAAFLLGGSATASAIGDNPFQLQLPDNPVADRVAVKRWIAPHQTDTRAVLEGPGCIKHIWITLKHPAKSVMANRKLVIRIFFDDAETPHVEAPVGDFFGVMHGEDAYDINTPFISVKQYSGYNCYFDMPFSKNARIELETGEEANNCFIQVDWHRYPGQEMKEQRRFCARWRKENPTKRYSSDYLMLDALGEGQLVGFFYGLRLIDNVDRWSHAGADNIYIDGQGEYPAYIRGIGGEDTFGTSYGGAHHPPETHLDAGIPYYEHEDIGEARRVQRLVGYRFFTRDQIPFRESIHMRFATMKNNVCSMVYWYQKGEPKQFVKMPDFKTLLPDTPLAGGQMDVIEHHSGAWRLGKVLPNKDNVAIEQALQVGLQDSRISEDWEVYRAFHGFVDFNLSERPHEYGVGVHYQPAARQAQAIFTVDKPTEAVLRLAYDDHAVLHVNQEQAVDLGNHTAFRSREVPIQLQAGDNLIQLTLSNTTGTNHGGWAYAFKLTTESGDQLLPLADTGTN</sequence>
<dbReference type="KEGG" id="ruv:EC9_16850"/>
<organism evidence="1 2">
    <name type="scientific">Rosistilla ulvae</name>
    <dbReference type="NCBI Taxonomy" id="1930277"/>
    <lineage>
        <taxon>Bacteria</taxon>
        <taxon>Pseudomonadati</taxon>
        <taxon>Planctomycetota</taxon>
        <taxon>Planctomycetia</taxon>
        <taxon>Pirellulales</taxon>
        <taxon>Pirellulaceae</taxon>
        <taxon>Rosistilla</taxon>
    </lineage>
</organism>
<dbReference type="Gene3D" id="2.60.120.260">
    <property type="entry name" value="Galactose-binding domain-like"/>
    <property type="match status" value="1"/>
</dbReference>
<keyword evidence="2" id="KW-1185">Reference proteome</keyword>
<evidence type="ECO:0000313" key="2">
    <source>
        <dbReference type="Proteomes" id="UP000319557"/>
    </source>
</evidence>
<dbReference type="InterPro" id="IPR021345">
    <property type="entry name" value="DUF2961"/>
</dbReference>
<protein>
    <recommendedName>
        <fullName evidence="3">DUF2961 domain-containing protein</fullName>
    </recommendedName>
</protein>
<dbReference type="EMBL" id="CP036261">
    <property type="protein sequence ID" value="QDS87506.1"/>
    <property type="molecule type" value="Genomic_DNA"/>
</dbReference>
<dbReference type="Proteomes" id="UP000319557">
    <property type="component" value="Chromosome"/>
</dbReference>
<accession>A0A517LY03</accession>
<gene>
    <name evidence="1" type="ORF">EC9_16850</name>
</gene>
<dbReference type="RefSeq" id="WP_218934671.1">
    <property type="nucleotide sequence ID" value="NZ_CP036261.1"/>
</dbReference>
<dbReference type="AlphaFoldDB" id="A0A517LY03"/>
<proteinExistence type="predicted"/>
<name>A0A517LY03_9BACT</name>
<evidence type="ECO:0000313" key="1">
    <source>
        <dbReference type="EMBL" id="QDS87506.1"/>
    </source>
</evidence>
<evidence type="ECO:0008006" key="3">
    <source>
        <dbReference type="Google" id="ProtNLM"/>
    </source>
</evidence>